<evidence type="ECO:0000256" key="8">
    <source>
        <dbReference type="ARBA" id="ARBA00023055"/>
    </source>
</evidence>
<dbReference type="GO" id="GO:0031210">
    <property type="term" value="F:phosphatidylcholine binding"/>
    <property type="evidence" value="ECO:0007669"/>
    <property type="project" value="TreeGrafter"/>
</dbReference>
<dbReference type="Pfam" id="PF00168">
    <property type="entry name" value="C2"/>
    <property type="match status" value="2"/>
</dbReference>
<keyword evidence="6" id="KW-0106">Calcium</keyword>
<dbReference type="InterPro" id="IPR039010">
    <property type="entry name" value="Synaptotagmin_SMP"/>
</dbReference>
<keyword evidence="3" id="KW-0812">Transmembrane</keyword>
<evidence type="ECO:0000256" key="4">
    <source>
        <dbReference type="ARBA" id="ARBA00022723"/>
    </source>
</evidence>
<evidence type="ECO:0000256" key="1">
    <source>
        <dbReference type="ARBA" id="ARBA00004370"/>
    </source>
</evidence>
<evidence type="ECO:0000256" key="7">
    <source>
        <dbReference type="ARBA" id="ARBA00022989"/>
    </source>
</evidence>
<dbReference type="CDD" id="cd21670">
    <property type="entry name" value="SMP_ESyt"/>
    <property type="match status" value="1"/>
</dbReference>
<dbReference type="EMBL" id="CM004482">
    <property type="protein sequence ID" value="OCT63043.1"/>
    <property type="molecule type" value="Genomic_DNA"/>
</dbReference>
<evidence type="ECO:0000256" key="6">
    <source>
        <dbReference type="ARBA" id="ARBA00022837"/>
    </source>
</evidence>
<organism evidence="15 16">
    <name type="scientific">Xenopus laevis</name>
    <name type="common">African clawed frog</name>
    <dbReference type="NCBI Taxonomy" id="8355"/>
    <lineage>
        <taxon>Eukaryota</taxon>
        <taxon>Metazoa</taxon>
        <taxon>Chordata</taxon>
        <taxon>Craniata</taxon>
        <taxon>Vertebrata</taxon>
        <taxon>Euteleostomi</taxon>
        <taxon>Amphibia</taxon>
        <taxon>Batrachia</taxon>
        <taxon>Anura</taxon>
        <taxon>Pipoidea</taxon>
        <taxon>Pipidae</taxon>
        <taxon>Xenopodinae</taxon>
        <taxon>Xenopus</taxon>
        <taxon>Xenopus</taxon>
    </lineage>
</organism>
<dbReference type="GO" id="GO:0005544">
    <property type="term" value="F:calcium-dependent phospholipid binding"/>
    <property type="evidence" value="ECO:0007669"/>
    <property type="project" value="TreeGrafter"/>
</dbReference>
<dbReference type="Proteomes" id="UP000694892">
    <property type="component" value="Chromosome 9_10L"/>
</dbReference>
<dbReference type="SUPFAM" id="SSF49562">
    <property type="entry name" value="C2 domain (Calcium/lipid-binding domain, CaLB)"/>
    <property type="match status" value="2"/>
</dbReference>
<dbReference type="InterPro" id="IPR031468">
    <property type="entry name" value="SMP_LBD"/>
</dbReference>
<evidence type="ECO:0000259" key="14">
    <source>
        <dbReference type="PROSITE" id="PS51847"/>
    </source>
</evidence>
<dbReference type="Gene3D" id="2.60.40.150">
    <property type="entry name" value="C2 domain"/>
    <property type="match status" value="2"/>
</dbReference>
<name>A0A974BXW9_XENLA</name>
<dbReference type="FunFam" id="2.60.40.150:FF:000106">
    <property type="entry name" value="extended synaptotagmin-1 isoform X1"/>
    <property type="match status" value="1"/>
</dbReference>
<dbReference type="InterPro" id="IPR051634">
    <property type="entry name" value="Extended_Synaptotagmin"/>
</dbReference>
<proteinExistence type="predicted"/>
<keyword evidence="5" id="KW-0677">Repeat</keyword>
<evidence type="ECO:0000256" key="11">
    <source>
        <dbReference type="SAM" id="MobiDB-lite"/>
    </source>
</evidence>
<feature type="domain" description="C2" evidence="13">
    <location>
        <begin position="299"/>
        <end position="421"/>
    </location>
</feature>
<reference evidence="16" key="1">
    <citation type="journal article" date="2016" name="Nature">
        <title>Genome evolution in the allotetraploid frog Xenopus laevis.</title>
        <authorList>
            <person name="Session A.M."/>
            <person name="Uno Y."/>
            <person name="Kwon T."/>
            <person name="Chapman J.A."/>
            <person name="Toyoda A."/>
            <person name="Takahashi S."/>
            <person name="Fukui A."/>
            <person name="Hikosaka A."/>
            <person name="Suzuki A."/>
            <person name="Kondo M."/>
            <person name="van Heeringen S.J."/>
            <person name="Quigley I."/>
            <person name="Heinz S."/>
            <person name="Ogino H."/>
            <person name="Ochi H."/>
            <person name="Hellsten U."/>
            <person name="Lyons J.B."/>
            <person name="Simakov O."/>
            <person name="Putnam N."/>
            <person name="Stites J."/>
            <person name="Kuroki Y."/>
            <person name="Tanaka T."/>
            <person name="Michiue T."/>
            <person name="Watanabe M."/>
            <person name="Bogdanovic O."/>
            <person name="Lister R."/>
            <person name="Georgiou G."/>
            <person name="Paranjpe S.S."/>
            <person name="van Kruijsbergen I."/>
            <person name="Shu S."/>
            <person name="Carlson J."/>
            <person name="Kinoshita T."/>
            <person name="Ohta Y."/>
            <person name="Mawaribuchi S."/>
            <person name="Jenkins J."/>
            <person name="Grimwood J."/>
            <person name="Schmutz J."/>
            <person name="Mitros T."/>
            <person name="Mozaffari S.V."/>
            <person name="Suzuki Y."/>
            <person name="Haramoto Y."/>
            <person name="Yamamoto T.S."/>
            <person name="Takagi C."/>
            <person name="Heald R."/>
            <person name="Miller K."/>
            <person name="Haudenschild C."/>
            <person name="Kitzman J."/>
            <person name="Nakayama T."/>
            <person name="Izutsu Y."/>
            <person name="Robert J."/>
            <person name="Fortriede J."/>
            <person name="Burns K."/>
            <person name="Lotay V."/>
            <person name="Karimi K."/>
            <person name="Yasuoka Y."/>
            <person name="Dichmann D.S."/>
            <person name="Flajnik M.F."/>
            <person name="Houston D.W."/>
            <person name="Shendure J."/>
            <person name="DuPasquier L."/>
            <person name="Vize P.D."/>
            <person name="Zorn A.M."/>
            <person name="Ito M."/>
            <person name="Marcotte E.M."/>
            <person name="Wallingford J.B."/>
            <person name="Ito Y."/>
            <person name="Asashima M."/>
            <person name="Ueno N."/>
            <person name="Matsuda Y."/>
            <person name="Veenstra G.J."/>
            <person name="Fujiyama A."/>
            <person name="Harland R.M."/>
            <person name="Taira M."/>
            <person name="Rokhsar D.S."/>
        </authorList>
    </citation>
    <scope>NUCLEOTIDE SEQUENCE [LARGE SCALE GENOMIC DNA]</scope>
    <source>
        <strain evidence="16">J</strain>
    </source>
</reference>
<dbReference type="SMART" id="SM00239">
    <property type="entry name" value="C2"/>
    <property type="match status" value="2"/>
</dbReference>
<evidence type="ECO:0000256" key="3">
    <source>
        <dbReference type="ARBA" id="ARBA00022692"/>
    </source>
</evidence>
<keyword evidence="9" id="KW-0446">Lipid-binding</keyword>
<keyword evidence="7" id="KW-1133">Transmembrane helix</keyword>
<evidence type="ECO:0000256" key="5">
    <source>
        <dbReference type="ARBA" id="ARBA00022737"/>
    </source>
</evidence>
<evidence type="ECO:0000256" key="10">
    <source>
        <dbReference type="ARBA" id="ARBA00023136"/>
    </source>
</evidence>
<evidence type="ECO:0000256" key="9">
    <source>
        <dbReference type="ARBA" id="ARBA00023121"/>
    </source>
</evidence>
<dbReference type="GO" id="GO:0005509">
    <property type="term" value="F:calcium ion binding"/>
    <property type="evidence" value="ECO:0007669"/>
    <property type="project" value="TreeGrafter"/>
</dbReference>
<keyword evidence="4" id="KW-0479">Metal-binding</keyword>
<keyword evidence="2" id="KW-0813">Transport</keyword>
<keyword evidence="12" id="KW-0732">Signal</keyword>
<feature type="domain" description="C2" evidence="13">
    <location>
        <begin position="452"/>
        <end position="569"/>
    </location>
</feature>
<evidence type="ECO:0000313" key="16">
    <source>
        <dbReference type="Proteomes" id="UP000694892"/>
    </source>
</evidence>
<evidence type="ECO:0008006" key="17">
    <source>
        <dbReference type="Google" id="ProtNLM"/>
    </source>
</evidence>
<keyword evidence="10" id="KW-0472">Membrane</keyword>
<dbReference type="AlphaFoldDB" id="A0A974BXW9"/>
<evidence type="ECO:0000259" key="13">
    <source>
        <dbReference type="PROSITE" id="PS50004"/>
    </source>
</evidence>
<protein>
    <recommendedName>
        <fullName evidence="17">C2 domain-containing protein</fullName>
    </recommendedName>
</protein>
<comment type="subcellular location">
    <subcellularLocation>
        <location evidence="1">Membrane</location>
    </subcellularLocation>
</comment>
<dbReference type="InterPro" id="IPR000008">
    <property type="entry name" value="C2_dom"/>
</dbReference>
<dbReference type="InterPro" id="IPR035892">
    <property type="entry name" value="C2_domain_sf"/>
</dbReference>
<feature type="domain" description="SMP-LTD" evidence="14">
    <location>
        <begin position="134"/>
        <end position="308"/>
    </location>
</feature>
<feature type="signal peptide" evidence="12">
    <location>
        <begin position="1"/>
        <end position="22"/>
    </location>
</feature>
<evidence type="ECO:0000313" key="15">
    <source>
        <dbReference type="EMBL" id="OCT63043.1"/>
    </source>
</evidence>
<dbReference type="GO" id="GO:0008429">
    <property type="term" value="F:phosphatidylethanolamine binding"/>
    <property type="evidence" value="ECO:0007669"/>
    <property type="project" value="TreeGrafter"/>
</dbReference>
<feature type="compositionally biased region" description="Basic and acidic residues" evidence="11">
    <location>
        <begin position="128"/>
        <end position="140"/>
    </location>
</feature>
<feature type="chain" id="PRO_5037261374" description="C2 domain-containing protein" evidence="12">
    <location>
        <begin position="23"/>
        <end position="590"/>
    </location>
</feature>
<dbReference type="GO" id="GO:0006869">
    <property type="term" value="P:lipid transport"/>
    <property type="evidence" value="ECO:0007669"/>
    <property type="project" value="UniProtKB-KW"/>
</dbReference>
<dbReference type="PANTHER" id="PTHR45761:SF9">
    <property type="entry name" value="EXTENDED SYNAPTOTAGMIN-1-LIKE"/>
    <property type="match status" value="1"/>
</dbReference>
<dbReference type="PROSITE" id="PS50004">
    <property type="entry name" value="C2"/>
    <property type="match status" value="2"/>
</dbReference>
<dbReference type="PANTHER" id="PTHR45761">
    <property type="entry name" value="EXTENDED SYNAPTOTAGMIN-LIKE PROTEIN 2, ISOFORM C"/>
    <property type="match status" value="1"/>
</dbReference>
<dbReference type="GO" id="GO:0005789">
    <property type="term" value="C:endoplasmic reticulum membrane"/>
    <property type="evidence" value="ECO:0007669"/>
    <property type="project" value="TreeGrafter"/>
</dbReference>
<dbReference type="Pfam" id="PF17047">
    <property type="entry name" value="SMP_LBD"/>
    <property type="match status" value="1"/>
</dbReference>
<keyword evidence="8" id="KW-0445">Lipid transport</keyword>
<dbReference type="PROSITE" id="PS51847">
    <property type="entry name" value="SMP"/>
    <property type="match status" value="1"/>
</dbReference>
<dbReference type="GO" id="GO:0035091">
    <property type="term" value="F:phosphatidylinositol binding"/>
    <property type="evidence" value="ECO:0007669"/>
    <property type="project" value="TreeGrafter"/>
</dbReference>
<gene>
    <name evidence="15" type="ORF">XELAEV_18044139mg</name>
</gene>
<accession>A0A974BXW9</accession>
<evidence type="ECO:0000256" key="2">
    <source>
        <dbReference type="ARBA" id="ARBA00022448"/>
    </source>
</evidence>
<evidence type="ECO:0000256" key="12">
    <source>
        <dbReference type="SAM" id="SignalP"/>
    </source>
</evidence>
<feature type="region of interest" description="Disordered" evidence="11">
    <location>
        <begin position="120"/>
        <end position="140"/>
    </location>
</feature>
<sequence>MTSINFWIIKFTIAFLLGYLNGRSDIPAVYVLACMIVRIYLTPEQERIPARQEVRQNWKALPILVTVSLGYCLGKVNVHIGYIALGLLVFWWIYCDEDPEEERTHTSNTDGVRKEEAVAIGQQEEEKDEPKEETDNQEDPKNKLLAEMWPYFNRYLKNLLIDYYQPRICALSVFLKLFRFLEFDLGEKPPRITAVRIPTVNKQVVLDVDISAELAIKAEVALFKRFLKVGASHIELHGTVRVILAPLVNDMPPFGAVTWYLPDRPAVKIRWTGILSRIPGVKKLLNKAAIKYVDYYFVAPAHTSVKLWKEVDVDVLHFKVPKNVIRVHVLEAEDLAPHGIRKMFRPYVVISGAGKKAQTRLAKRNQQPAWNQAYEMIFTDLPHQKIKFDVFYRELGISKIYGSCQVSGETINGQNVVDRWLQFQDEISGRLHVRVETISAVPDAARLQQILRANEISRPIQIKEFSSAILFVDVQKGKDLKLENSEEIPTARVEMKIRDAKRKTKFRKDTESPEWKQKFSFPLKDPTNEILEITVKDKVSGPMGAMTIPLSNLITEQDLTMKGWFNLHPTEAHGAVWMKIELRILIPPNP</sequence>